<accession>A0A7X6N1J2</accession>
<name>A0A7X6N1J2_9LACO</name>
<keyword evidence="2" id="KW-0805">Transcription regulation</keyword>
<proteinExistence type="predicted"/>
<dbReference type="PROSITE" id="PS50937">
    <property type="entry name" value="HTH_MERR_2"/>
    <property type="match status" value="1"/>
</dbReference>
<comment type="caution">
    <text evidence="7">The sequence shown here is derived from an EMBL/GenBank/DDBJ whole genome shotgun (WGS) entry which is preliminary data.</text>
</comment>
<dbReference type="EMBL" id="JAAXPN010000003">
    <property type="protein sequence ID" value="NKZ24076.1"/>
    <property type="molecule type" value="Genomic_DNA"/>
</dbReference>
<evidence type="ECO:0000256" key="1">
    <source>
        <dbReference type="ARBA" id="ARBA00022491"/>
    </source>
</evidence>
<protein>
    <submittedName>
        <fullName evidence="7">MerR family transcriptional regulator</fullName>
    </submittedName>
</protein>
<keyword evidence="1" id="KW-0678">Repressor</keyword>
<dbReference type="SMART" id="SM00422">
    <property type="entry name" value="HTH_MERR"/>
    <property type="match status" value="1"/>
</dbReference>
<gene>
    <name evidence="7" type="ORF">HF964_04540</name>
</gene>
<keyword evidence="8" id="KW-1185">Reference proteome</keyword>
<dbReference type="SUPFAM" id="SSF46955">
    <property type="entry name" value="Putative DNA-binding domain"/>
    <property type="match status" value="1"/>
</dbReference>
<dbReference type="Gene3D" id="1.10.1660.10">
    <property type="match status" value="1"/>
</dbReference>
<reference evidence="7 8" key="1">
    <citation type="submission" date="2020-04" db="EMBL/GenBank/DDBJ databases">
        <title>MicrobeNet Type strains.</title>
        <authorList>
            <person name="Nicholson A.C."/>
        </authorList>
    </citation>
    <scope>NUCLEOTIDE SEQUENCE [LARGE SCALE GENOMIC DNA]</scope>
    <source>
        <strain evidence="7 8">CCUG 61472</strain>
    </source>
</reference>
<evidence type="ECO:0000259" key="6">
    <source>
        <dbReference type="PROSITE" id="PS50937"/>
    </source>
</evidence>
<dbReference type="CDD" id="cd01109">
    <property type="entry name" value="HTH_YyaN"/>
    <property type="match status" value="1"/>
</dbReference>
<feature type="coiled-coil region" evidence="5">
    <location>
        <begin position="83"/>
        <end position="117"/>
    </location>
</feature>
<dbReference type="GO" id="GO:0003700">
    <property type="term" value="F:DNA-binding transcription factor activity"/>
    <property type="evidence" value="ECO:0007669"/>
    <property type="project" value="InterPro"/>
</dbReference>
<dbReference type="InterPro" id="IPR009061">
    <property type="entry name" value="DNA-bd_dom_put_sf"/>
</dbReference>
<evidence type="ECO:0000313" key="7">
    <source>
        <dbReference type="EMBL" id="NKZ24076.1"/>
    </source>
</evidence>
<evidence type="ECO:0000313" key="8">
    <source>
        <dbReference type="Proteomes" id="UP000549765"/>
    </source>
</evidence>
<dbReference type="RefSeq" id="WP_168721870.1">
    <property type="nucleotide sequence ID" value="NZ_JAAXPN010000003.1"/>
</dbReference>
<evidence type="ECO:0000256" key="2">
    <source>
        <dbReference type="ARBA" id="ARBA00023015"/>
    </source>
</evidence>
<evidence type="ECO:0000256" key="4">
    <source>
        <dbReference type="ARBA" id="ARBA00023163"/>
    </source>
</evidence>
<dbReference type="InterPro" id="IPR000551">
    <property type="entry name" value="MerR-type_HTH_dom"/>
</dbReference>
<dbReference type="PANTHER" id="PTHR30204:SF69">
    <property type="entry name" value="MERR-FAMILY TRANSCRIPTIONAL REGULATOR"/>
    <property type="match status" value="1"/>
</dbReference>
<sequence length="146" mass="17114">MAYSISEVSKKFNISPFTLRFYDKQGLMPFVKRDAAGRRAFSEEDLDFVSLIICLKQSGLELEEIRQFVEMTQAGDVTLANRLEFFERQVTLAQKRIEQQKQNIEKLKRKVQYYKVACDMGTEEYVKNNFDLSIFDPDIKFIKTGE</sequence>
<dbReference type="PANTHER" id="PTHR30204">
    <property type="entry name" value="REDOX-CYCLING DRUG-SENSING TRANSCRIPTIONAL ACTIVATOR SOXR"/>
    <property type="match status" value="1"/>
</dbReference>
<evidence type="ECO:0000256" key="3">
    <source>
        <dbReference type="ARBA" id="ARBA00023125"/>
    </source>
</evidence>
<organism evidence="7 8">
    <name type="scientific">Periweissella fabalis</name>
    <dbReference type="NCBI Taxonomy" id="1070421"/>
    <lineage>
        <taxon>Bacteria</taxon>
        <taxon>Bacillati</taxon>
        <taxon>Bacillota</taxon>
        <taxon>Bacilli</taxon>
        <taxon>Lactobacillales</taxon>
        <taxon>Lactobacillaceae</taxon>
        <taxon>Periweissella</taxon>
    </lineage>
</organism>
<evidence type="ECO:0000256" key="5">
    <source>
        <dbReference type="SAM" id="Coils"/>
    </source>
</evidence>
<dbReference type="Proteomes" id="UP000549765">
    <property type="component" value="Unassembled WGS sequence"/>
</dbReference>
<dbReference type="InterPro" id="IPR047057">
    <property type="entry name" value="MerR_fam"/>
</dbReference>
<keyword evidence="5" id="KW-0175">Coiled coil</keyword>
<keyword evidence="4" id="KW-0804">Transcription</keyword>
<dbReference type="GO" id="GO:0003677">
    <property type="term" value="F:DNA binding"/>
    <property type="evidence" value="ECO:0007669"/>
    <property type="project" value="UniProtKB-KW"/>
</dbReference>
<dbReference type="Pfam" id="PF13411">
    <property type="entry name" value="MerR_1"/>
    <property type="match status" value="1"/>
</dbReference>
<feature type="domain" description="HTH merR-type" evidence="6">
    <location>
        <begin position="2"/>
        <end position="71"/>
    </location>
</feature>
<keyword evidence="3" id="KW-0238">DNA-binding</keyword>
<dbReference type="AlphaFoldDB" id="A0A7X6N1J2"/>